<dbReference type="GO" id="GO:0016746">
    <property type="term" value="F:acyltransferase activity"/>
    <property type="evidence" value="ECO:0007669"/>
    <property type="project" value="UniProtKB-KW"/>
</dbReference>
<dbReference type="PANTHER" id="PTHR34180:SF1">
    <property type="entry name" value="BETA-ALANYL-DOPAMINE_CARCININE HYDROLASE"/>
    <property type="match status" value="1"/>
</dbReference>
<dbReference type="Proteomes" id="UP000243524">
    <property type="component" value="Unassembled WGS sequence"/>
</dbReference>
<dbReference type="SUPFAM" id="SSF56235">
    <property type="entry name" value="N-terminal nucleophile aminohydrolases (Ntn hydrolases)"/>
    <property type="match status" value="1"/>
</dbReference>
<evidence type="ECO:0000313" key="2">
    <source>
        <dbReference type="EMBL" id="PKR77605.1"/>
    </source>
</evidence>
<dbReference type="AlphaFoldDB" id="A0A2I0QTC8"/>
<dbReference type="InterPro" id="IPR047794">
    <property type="entry name" value="C45_proenzyme-like"/>
</dbReference>
<sequence>MKEIYSEVIQFRGNHYDFGYEQGKQLKDSLTIHNRNRQWKKKRARFVIDIDEAKKAFMTFAPQIWDEFEGLQAGLEMPMEDVLRNFGGYRVEPERSGCSIMTGTDYMVRNYDFHPQTYDGRYTFFQPTDGGYAVVGPSSRITGRMDGMNEEGLVMGYNFTHRKKTHDGFVCYMIGRMILETCANVDEAVALLKEIPHRNAFSYVMIDSSEVTYVVEASPRGVKVRESNVSTNHFEVLTDENRNHLIDSQKRQTVIEDHLDEWSEAKQAFNYFNDSSLDLFSDKYKSWSGTIHTTAYFPKEKVAWFTLGGDKEPVVFDFEKWLNGTDVSIERIYGEVNTTLGFANMDAFVR</sequence>
<dbReference type="InterPro" id="IPR047801">
    <property type="entry name" value="Peptidase_C45"/>
</dbReference>
<dbReference type="PANTHER" id="PTHR34180">
    <property type="entry name" value="PEPTIDASE C45"/>
    <property type="match status" value="1"/>
</dbReference>
<evidence type="ECO:0000259" key="1">
    <source>
        <dbReference type="Pfam" id="PF03417"/>
    </source>
</evidence>
<dbReference type="EMBL" id="PJNH01000002">
    <property type="protein sequence ID" value="PKR77605.1"/>
    <property type="molecule type" value="Genomic_DNA"/>
</dbReference>
<gene>
    <name evidence="2" type="ORF">CEY16_06615</name>
</gene>
<evidence type="ECO:0000313" key="3">
    <source>
        <dbReference type="Proteomes" id="UP000243524"/>
    </source>
</evidence>
<dbReference type="RefSeq" id="WP_101331213.1">
    <property type="nucleotide sequence ID" value="NZ_PJNH01000002.1"/>
</dbReference>
<reference evidence="2 3" key="1">
    <citation type="submission" date="2017-06" db="EMBL/GenBank/DDBJ databases">
        <title>the draft geome sequence of Illustriluteabacillus marina B3227.</title>
        <authorList>
            <person name="He R.-H."/>
            <person name="Du Z.-J."/>
        </authorList>
    </citation>
    <scope>NUCLEOTIDE SEQUENCE [LARGE SCALE GENOMIC DNA]</scope>
    <source>
        <strain evidence="2 3">B3227</strain>
    </source>
</reference>
<keyword evidence="3" id="KW-1185">Reference proteome</keyword>
<keyword evidence="2" id="KW-0012">Acyltransferase</keyword>
<keyword evidence="2" id="KW-0808">Transferase</keyword>
<accession>A0A2I0QTC8</accession>
<organism evidence="2 3">
    <name type="scientific">Halalkalibacillus sediminis</name>
    <dbReference type="NCBI Taxonomy" id="2018042"/>
    <lineage>
        <taxon>Bacteria</taxon>
        <taxon>Bacillati</taxon>
        <taxon>Bacillota</taxon>
        <taxon>Bacilli</taxon>
        <taxon>Bacillales</taxon>
        <taxon>Bacillaceae</taxon>
        <taxon>Halalkalibacillus</taxon>
    </lineage>
</organism>
<comment type="caution">
    <text evidence="2">The sequence shown here is derived from an EMBL/GenBank/DDBJ whole genome shotgun (WGS) entry which is preliminary data.</text>
</comment>
<dbReference type="InterPro" id="IPR029055">
    <property type="entry name" value="Ntn_hydrolases_N"/>
</dbReference>
<dbReference type="OrthoDB" id="8617387at2"/>
<dbReference type="Gene3D" id="3.60.60.10">
    <property type="entry name" value="Penicillin V Acylase, Chain A"/>
    <property type="match status" value="1"/>
</dbReference>
<protein>
    <submittedName>
        <fullName evidence="2">Acyl-CoA--6-aminopenicillanic acid acyltransferase</fullName>
    </submittedName>
</protein>
<name>A0A2I0QTC8_9BACI</name>
<proteinExistence type="predicted"/>
<feature type="domain" description="Peptidase C45 hydrolase" evidence="1">
    <location>
        <begin position="104"/>
        <end position="311"/>
    </location>
</feature>
<dbReference type="Pfam" id="PF03417">
    <property type="entry name" value="AAT"/>
    <property type="match status" value="1"/>
</dbReference>
<dbReference type="InterPro" id="IPR005079">
    <property type="entry name" value="Peptidase_C45_hydrolase"/>
</dbReference>
<dbReference type="CDD" id="cd01935">
    <property type="entry name" value="Ntn_CGH_like"/>
    <property type="match status" value="1"/>
</dbReference>
<dbReference type="NCBIfam" id="NF040521">
    <property type="entry name" value="C45_proenzyme"/>
    <property type="match status" value="1"/>
</dbReference>